<reference evidence="4" key="1">
    <citation type="journal article" date="2020" name="Nat. Commun.">
        <title>Large-scale genome sequencing of mycorrhizal fungi provides insights into the early evolution of symbiotic traits.</title>
        <authorList>
            <person name="Miyauchi S."/>
            <person name="Kiss E."/>
            <person name="Kuo A."/>
            <person name="Drula E."/>
            <person name="Kohler A."/>
            <person name="Sanchez-Garcia M."/>
            <person name="Morin E."/>
            <person name="Andreopoulos B."/>
            <person name="Barry K.W."/>
            <person name="Bonito G."/>
            <person name="Buee M."/>
            <person name="Carver A."/>
            <person name="Chen C."/>
            <person name="Cichocki N."/>
            <person name="Clum A."/>
            <person name="Culley D."/>
            <person name="Crous P.W."/>
            <person name="Fauchery L."/>
            <person name="Girlanda M."/>
            <person name="Hayes R.D."/>
            <person name="Keri Z."/>
            <person name="LaButti K."/>
            <person name="Lipzen A."/>
            <person name="Lombard V."/>
            <person name="Magnuson J."/>
            <person name="Maillard F."/>
            <person name="Murat C."/>
            <person name="Nolan M."/>
            <person name="Ohm R.A."/>
            <person name="Pangilinan J."/>
            <person name="Pereira M.F."/>
            <person name="Perotto S."/>
            <person name="Peter M."/>
            <person name="Pfister S."/>
            <person name="Riley R."/>
            <person name="Sitrit Y."/>
            <person name="Stielow J.B."/>
            <person name="Szollosi G."/>
            <person name="Zifcakova L."/>
            <person name="Stursova M."/>
            <person name="Spatafora J.W."/>
            <person name="Tedersoo L."/>
            <person name="Vaario L.M."/>
            <person name="Yamada A."/>
            <person name="Yan M."/>
            <person name="Wang P."/>
            <person name="Xu J."/>
            <person name="Bruns T."/>
            <person name="Baldrian P."/>
            <person name="Vilgalys R."/>
            <person name="Dunand C."/>
            <person name="Henrissat B."/>
            <person name="Grigoriev I.V."/>
            <person name="Hibbett D."/>
            <person name="Nagy L.G."/>
            <person name="Martin F.M."/>
        </authorList>
    </citation>
    <scope>NUCLEOTIDE SEQUENCE</scope>
    <source>
        <strain evidence="4">UP504</strain>
    </source>
</reference>
<proteinExistence type="predicted"/>
<name>A0A9P6DMA8_9AGAM</name>
<dbReference type="AlphaFoldDB" id="A0A9P6DMA8"/>
<gene>
    <name evidence="4" type="ORF">BS47DRAFT_1351158</name>
</gene>
<feature type="compositionally biased region" description="Pro residues" evidence="3">
    <location>
        <begin position="139"/>
        <end position="148"/>
    </location>
</feature>
<keyword evidence="5" id="KW-1185">Reference proteome</keyword>
<dbReference type="SUPFAM" id="SSF53067">
    <property type="entry name" value="Actin-like ATPase domain"/>
    <property type="match status" value="2"/>
</dbReference>
<feature type="region of interest" description="Disordered" evidence="3">
    <location>
        <begin position="127"/>
        <end position="151"/>
    </location>
</feature>
<evidence type="ECO:0008006" key="6">
    <source>
        <dbReference type="Google" id="ProtNLM"/>
    </source>
</evidence>
<dbReference type="Gene3D" id="3.90.640.10">
    <property type="entry name" value="Actin, Chain A, domain 4"/>
    <property type="match status" value="1"/>
</dbReference>
<protein>
    <recommendedName>
        <fullName evidence="6">Actin-like ATPase domain-containing protein</fullName>
    </recommendedName>
</protein>
<dbReference type="InterPro" id="IPR013126">
    <property type="entry name" value="Hsp_70_fam"/>
</dbReference>
<dbReference type="GO" id="GO:0005634">
    <property type="term" value="C:nucleus"/>
    <property type="evidence" value="ECO:0007669"/>
    <property type="project" value="TreeGrafter"/>
</dbReference>
<dbReference type="GO" id="GO:0005524">
    <property type="term" value="F:ATP binding"/>
    <property type="evidence" value="ECO:0007669"/>
    <property type="project" value="UniProtKB-KW"/>
</dbReference>
<dbReference type="GO" id="GO:0140662">
    <property type="term" value="F:ATP-dependent protein folding chaperone"/>
    <property type="evidence" value="ECO:0007669"/>
    <property type="project" value="InterPro"/>
</dbReference>
<dbReference type="InterPro" id="IPR043129">
    <property type="entry name" value="ATPase_NBD"/>
</dbReference>
<evidence type="ECO:0000256" key="1">
    <source>
        <dbReference type="ARBA" id="ARBA00022741"/>
    </source>
</evidence>
<organism evidence="4 5">
    <name type="scientific">Hydnum rufescens UP504</name>
    <dbReference type="NCBI Taxonomy" id="1448309"/>
    <lineage>
        <taxon>Eukaryota</taxon>
        <taxon>Fungi</taxon>
        <taxon>Dikarya</taxon>
        <taxon>Basidiomycota</taxon>
        <taxon>Agaricomycotina</taxon>
        <taxon>Agaricomycetes</taxon>
        <taxon>Cantharellales</taxon>
        <taxon>Hydnaceae</taxon>
        <taxon>Hydnum</taxon>
    </lineage>
</organism>
<evidence type="ECO:0000256" key="2">
    <source>
        <dbReference type="ARBA" id="ARBA00022840"/>
    </source>
</evidence>
<evidence type="ECO:0000313" key="5">
    <source>
        <dbReference type="Proteomes" id="UP000886523"/>
    </source>
</evidence>
<dbReference type="PANTHER" id="PTHR45639">
    <property type="entry name" value="HSC70CB, ISOFORM G-RELATED"/>
    <property type="match status" value="1"/>
</dbReference>
<sequence>MSTTPVGPARRAIVGINFGNAYASIAVVNKEGHADCIANEDGERQIACAISFNGEEVYIGNQALPQLVKNSQNTITGFRNLLGKRCVSAKGDFPEIESTGESRSAPVVDVNGEPGYSIQVLLPAPKQSLPASTRSTPAPTRPPSPPAPILSTKTLTVSEATSMFLATLRKSAEDFLGKSIEGAVLSVPNYWDQSQLDALRKAAEDAGINVLQLAAEEESTPEAAKAPHDRTSLVVDLGSSSLSLNLLSIKQSLIHPLSTLYIPGVGGDAIDDALIQHFAKEFTKKTKIAVSLPAKTPEDSRAEAKLRLAVEHTKRTLSASAGAASCSVESLKDGMDFSGTINRLRFDVLLATLYARISREVVTVLSSGGVEKEAIDEVLLVGGSAGLSGLTEKLELFFGESSRVSIRSDLDSSQLIAKGAVSQARILVSLPKDDPLHIAFAHANEVVKVTATTKPIGVDFPGSAGNIIPVIIVPSETPLPARRVVRLPVATGASKVAVEVWEGDQSLRDLPKEEKVKTAESDDEDEEEEDEEEPLREVIVTKSKLLGGLLVDIAAPTPAPAPTKKNSKVTAKPSFLEIKIDANIDGSVEVSSRQATEKDDGAWVSFSVGK</sequence>
<evidence type="ECO:0000313" key="4">
    <source>
        <dbReference type="EMBL" id="KAF9507756.1"/>
    </source>
</evidence>
<dbReference type="EMBL" id="MU129073">
    <property type="protein sequence ID" value="KAF9507756.1"/>
    <property type="molecule type" value="Genomic_DNA"/>
</dbReference>
<dbReference type="Pfam" id="PF00012">
    <property type="entry name" value="HSP70"/>
    <property type="match status" value="2"/>
</dbReference>
<comment type="caution">
    <text evidence="4">The sequence shown here is derived from an EMBL/GenBank/DDBJ whole genome shotgun (WGS) entry which is preliminary data.</text>
</comment>
<dbReference type="Gene3D" id="3.30.30.30">
    <property type="match status" value="1"/>
</dbReference>
<dbReference type="Proteomes" id="UP000886523">
    <property type="component" value="Unassembled WGS sequence"/>
</dbReference>
<dbReference type="Gene3D" id="3.30.420.40">
    <property type="match status" value="2"/>
</dbReference>
<accession>A0A9P6DMA8</accession>
<feature type="compositionally biased region" description="Acidic residues" evidence="3">
    <location>
        <begin position="521"/>
        <end position="534"/>
    </location>
</feature>
<dbReference type="PANTHER" id="PTHR45639:SF32">
    <property type="entry name" value="HEAT SHOCK PROTEIN PDR13"/>
    <property type="match status" value="1"/>
</dbReference>
<evidence type="ECO:0000256" key="3">
    <source>
        <dbReference type="SAM" id="MobiDB-lite"/>
    </source>
</evidence>
<dbReference type="GO" id="GO:0005829">
    <property type="term" value="C:cytosol"/>
    <property type="evidence" value="ECO:0007669"/>
    <property type="project" value="TreeGrafter"/>
</dbReference>
<keyword evidence="2" id="KW-0067">ATP-binding</keyword>
<feature type="compositionally biased region" description="Basic and acidic residues" evidence="3">
    <location>
        <begin position="511"/>
        <end position="520"/>
    </location>
</feature>
<dbReference type="OrthoDB" id="29851at2759"/>
<dbReference type="FunFam" id="3.90.640.10:FF:000021">
    <property type="entry name" value="Heat shock protein 14"/>
    <property type="match status" value="1"/>
</dbReference>
<feature type="region of interest" description="Disordered" evidence="3">
    <location>
        <begin position="511"/>
        <end position="535"/>
    </location>
</feature>
<keyword evidence="1" id="KW-0547">Nucleotide-binding</keyword>